<evidence type="ECO:0000313" key="2">
    <source>
        <dbReference type="EMBL" id="CAG7824791.1"/>
    </source>
</evidence>
<keyword evidence="1" id="KW-0812">Transmembrane</keyword>
<evidence type="ECO:0000313" key="3">
    <source>
        <dbReference type="Proteomes" id="UP000708208"/>
    </source>
</evidence>
<comment type="caution">
    <text evidence="2">The sequence shown here is derived from an EMBL/GenBank/DDBJ whole genome shotgun (WGS) entry which is preliminary data.</text>
</comment>
<organism evidence="2 3">
    <name type="scientific">Allacma fusca</name>
    <dbReference type="NCBI Taxonomy" id="39272"/>
    <lineage>
        <taxon>Eukaryota</taxon>
        <taxon>Metazoa</taxon>
        <taxon>Ecdysozoa</taxon>
        <taxon>Arthropoda</taxon>
        <taxon>Hexapoda</taxon>
        <taxon>Collembola</taxon>
        <taxon>Symphypleona</taxon>
        <taxon>Sminthuridae</taxon>
        <taxon>Allacma</taxon>
    </lineage>
</organism>
<reference evidence="2" key="1">
    <citation type="submission" date="2021-06" db="EMBL/GenBank/DDBJ databases">
        <authorList>
            <person name="Hodson N. C."/>
            <person name="Mongue J. A."/>
            <person name="Jaron S. K."/>
        </authorList>
    </citation>
    <scope>NUCLEOTIDE SEQUENCE</scope>
</reference>
<keyword evidence="3" id="KW-1185">Reference proteome</keyword>
<feature type="transmembrane region" description="Helical" evidence="1">
    <location>
        <begin position="44"/>
        <end position="66"/>
    </location>
</feature>
<feature type="non-terminal residue" evidence="2">
    <location>
        <position position="1"/>
    </location>
</feature>
<accession>A0A8J2L068</accession>
<sequence>MLLLNQVGFNLNTFHFASRLCLIPIRLDYGTGTILKETSKTRILIGKMVVAQFCLKICFVVFNFIRQFYSPSSLDLKYFPIILGEAGGFALYLFWMYLTFFRNLDITIAVFNLMFEVNVKRSLISRKKYTCEDVMVQFLP</sequence>
<feature type="transmembrane region" description="Helical" evidence="1">
    <location>
        <begin position="78"/>
        <end position="98"/>
    </location>
</feature>
<protein>
    <submittedName>
        <fullName evidence="2">Uncharacterized protein</fullName>
    </submittedName>
</protein>
<dbReference type="Proteomes" id="UP000708208">
    <property type="component" value="Unassembled WGS sequence"/>
</dbReference>
<name>A0A8J2L068_9HEXA</name>
<dbReference type="AlphaFoldDB" id="A0A8J2L068"/>
<evidence type="ECO:0000256" key="1">
    <source>
        <dbReference type="SAM" id="Phobius"/>
    </source>
</evidence>
<keyword evidence="1" id="KW-0472">Membrane</keyword>
<gene>
    <name evidence="2" type="ORF">AFUS01_LOCUS34932</name>
</gene>
<keyword evidence="1" id="KW-1133">Transmembrane helix</keyword>
<proteinExistence type="predicted"/>
<dbReference type="EMBL" id="CAJVCH010534032">
    <property type="protein sequence ID" value="CAG7824791.1"/>
    <property type="molecule type" value="Genomic_DNA"/>
</dbReference>